<protein>
    <recommendedName>
        <fullName evidence="3">DUF1541 domain-containing protein</fullName>
    </recommendedName>
</protein>
<feature type="chain" id="PRO_5046550206" description="DUF1541 domain-containing protein" evidence="2">
    <location>
        <begin position="24"/>
        <end position="181"/>
    </location>
</feature>
<feature type="compositionally biased region" description="Basic and acidic residues" evidence="1">
    <location>
        <begin position="28"/>
        <end position="39"/>
    </location>
</feature>
<evidence type="ECO:0000259" key="3">
    <source>
        <dbReference type="Pfam" id="PF07563"/>
    </source>
</evidence>
<comment type="caution">
    <text evidence="4">The sequence shown here is derived from an EMBL/GenBank/DDBJ whole genome shotgun (WGS) entry which is preliminary data.</text>
</comment>
<feature type="domain" description="DUF1541" evidence="3">
    <location>
        <begin position="125"/>
        <end position="175"/>
    </location>
</feature>
<evidence type="ECO:0000256" key="1">
    <source>
        <dbReference type="SAM" id="MobiDB-lite"/>
    </source>
</evidence>
<dbReference type="Proteomes" id="UP001258181">
    <property type="component" value="Unassembled WGS sequence"/>
</dbReference>
<keyword evidence="5" id="KW-1185">Reference proteome</keyword>
<dbReference type="InterPro" id="IPR011438">
    <property type="entry name" value="DUF1541"/>
</dbReference>
<evidence type="ECO:0000313" key="4">
    <source>
        <dbReference type="EMBL" id="MDR7071057.1"/>
    </source>
</evidence>
<feature type="domain" description="DUF1541" evidence="3">
    <location>
        <begin position="60"/>
        <end position="111"/>
    </location>
</feature>
<name>A0ABU1TV74_9BACL</name>
<keyword evidence="2" id="KW-0732">Signal</keyword>
<dbReference type="Pfam" id="PF07563">
    <property type="entry name" value="DUF1541"/>
    <property type="match status" value="2"/>
</dbReference>
<accession>A0ABU1TV74</accession>
<evidence type="ECO:0000313" key="5">
    <source>
        <dbReference type="Proteomes" id="UP001258181"/>
    </source>
</evidence>
<organism evidence="4 5">
    <name type="scientific">Fictibacillus barbaricus</name>
    <dbReference type="NCBI Taxonomy" id="182136"/>
    <lineage>
        <taxon>Bacteria</taxon>
        <taxon>Bacillati</taxon>
        <taxon>Bacillota</taxon>
        <taxon>Bacilli</taxon>
        <taxon>Bacillales</taxon>
        <taxon>Fictibacillaceae</taxon>
        <taxon>Fictibacillus</taxon>
    </lineage>
</organism>
<evidence type="ECO:0000256" key="2">
    <source>
        <dbReference type="SAM" id="SignalP"/>
    </source>
</evidence>
<gene>
    <name evidence="4" type="ORF">J2X07_000032</name>
</gene>
<dbReference type="RefSeq" id="WP_310255389.1">
    <property type="nucleotide sequence ID" value="NZ_JAVDWA010000001.1"/>
</dbReference>
<dbReference type="EMBL" id="JAVDWA010000001">
    <property type="protein sequence ID" value="MDR7071057.1"/>
    <property type="molecule type" value="Genomic_DNA"/>
</dbReference>
<sequence length="181" mass="19564">MKNKTYLFGTIMLAISLTLGACANDNEKKQESMNHESMDHSGSGKVPKNLKAAKNPKYEVGSKAVINADHMKGMKGAKATISGAYNTTAYVVSYTPATGGKKVNNHKWVIQEEIREAGKKALKAGTEVTLNANHMKGMKGATAEIISAENTTVYMVNYKPTTGGKKVTNHKWVTESELSPE</sequence>
<reference evidence="4 5" key="1">
    <citation type="submission" date="2023-07" db="EMBL/GenBank/DDBJ databases">
        <title>Sorghum-associated microbial communities from plants grown in Nebraska, USA.</title>
        <authorList>
            <person name="Schachtman D."/>
        </authorList>
    </citation>
    <scope>NUCLEOTIDE SEQUENCE [LARGE SCALE GENOMIC DNA]</scope>
    <source>
        <strain evidence="4 5">BE211</strain>
    </source>
</reference>
<dbReference type="PROSITE" id="PS51257">
    <property type="entry name" value="PROKAR_LIPOPROTEIN"/>
    <property type="match status" value="1"/>
</dbReference>
<dbReference type="Gene3D" id="2.30.30.1210">
    <property type="entry name" value="Domain of unknown function DUF1541"/>
    <property type="match status" value="1"/>
</dbReference>
<feature type="signal peptide" evidence="2">
    <location>
        <begin position="1"/>
        <end position="23"/>
    </location>
</feature>
<proteinExistence type="predicted"/>
<feature type="region of interest" description="Disordered" evidence="1">
    <location>
        <begin position="28"/>
        <end position="50"/>
    </location>
</feature>